<dbReference type="EMBL" id="JAATJM010000001">
    <property type="protein sequence ID" value="NJC41332.1"/>
    <property type="molecule type" value="Genomic_DNA"/>
</dbReference>
<keyword evidence="3" id="KW-1185">Reference proteome</keyword>
<sequence length="186" mass="19838">MIKKLVIGGVAAAIVVGVVAWAAAPILAAQALVRAAKAGDAHRIEQLVDFPSLRESLKDELNAELAAQMRRDPRMAESGLGGLGMILAPMLLSGAVDAAVTPQVVAQMVTTAEAPDPTVRDEPEPGDTADKGDDIHQAWGYRDLNAFAVTLTDRDHPDQRLALIMERRGLFSWRLAAVDIQNDGRA</sequence>
<protein>
    <recommendedName>
        <fullName evidence="4">DUF2939 domain-containing protein</fullName>
    </recommendedName>
</protein>
<feature type="region of interest" description="Disordered" evidence="1">
    <location>
        <begin position="111"/>
        <end position="135"/>
    </location>
</feature>
<dbReference type="InterPro" id="IPR021330">
    <property type="entry name" value="DUF2939"/>
</dbReference>
<accession>A0A7X6BNE7</accession>
<comment type="caution">
    <text evidence="2">The sequence shown here is derived from an EMBL/GenBank/DDBJ whole genome shotgun (WGS) entry which is preliminary data.</text>
</comment>
<dbReference type="Pfam" id="PF11159">
    <property type="entry name" value="DUF2939"/>
    <property type="match status" value="1"/>
</dbReference>
<evidence type="ECO:0000256" key="1">
    <source>
        <dbReference type="SAM" id="MobiDB-lite"/>
    </source>
</evidence>
<dbReference type="Proteomes" id="UP000587415">
    <property type="component" value="Unassembled WGS sequence"/>
</dbReference>
<organism evidence="2 3">
    <name type="scientific">Brevundimonas alba</name>
    <dbReference type="NCBI Taxonomy" id="74314"/>
    <lineage>
        <taxon>Bacteria</taxon>
        <taxon>Pseudomonadati</taxon>
        <taxon>Pseudomonadota</taxon>
        <taxon>Alphaproteobacteria</taxon>
        <taxon>Caulobacterales</taxon>
        <taxon>Caulobacteraceae</taxon>
        <taxon>Brevundimonas</taxon>
    </lineage>
</organism>
<evidence type="ECO:0000313" key="3">
    <source>
        <dbReference type="Proteomes" id="UP000587415"/>
    </source>
</evidence>
<feature type="compositionally biased region" description="Basic and acidic residues" evidence="1">
    <location>
        <begin position="118"/>
        <end position="135"/>
    </location>
</feature>
<name>A0A7X6BNE7_9CAUL</name>
<dbReference type="RefSeq" id="WP_168046370.1">
    <property type="nucleotide sequence ID" value="NZ_JAATJM010000001.1"/>
</dbReference>
<evidence type="ECO:0000313" key="2">
    <source>
        <dbReference type="EMBL" id="NJC41332.1"/>
    </source>
</evidence>
<reference evidence="2 3" key="1">
    <citation type="submission" date="2020-03" db="EMBL/GenBank/DDBJ databases">
        <title>Genomic Encyclopedia of Type Strains, Phase IV (KMG-IV): sequencing the most valuable type-strain genomes for metagenomic binning, comparative biology and taxonomic classification.</title>
        <authorList>
            <person name="Goeker M."/>
        </authorList>
    </citation>
    <scope>NUCLEOTIDE SEQUENCE [LARGE SCALE GENOMIC DNA]</scope>
    <source>
        <strain evidence="2 3">DSM 4736</strain>
    </source>
</reference>
<proteinExistence type="predicted"/>
<evidence type="ECO:0008006" key="4">
    <source>
        <dbReference type="Google" id="ProtNLM"/>
    </source>
</evidence>
<gene>
    <name evidence="2" type="ORF">GGQ87_001590</name>
</gene>
<dbReference type="AlphaFoldDB" id="A0A7X6BNE7"/>